<dbReference type="InterPro" id="IPR039893">
    <property type="entry name" value="CEP120-like"/>
</dbReference>
<dbReference type="InterPro" id="IPR000008">
    <property type="entry name" value="C2_dom"/>
</dbReference>
<organism evidence="4 5">
    <name type="scientific">Magallana gigas</name>
    <name type="common">Pacific oyster</name>
    <name type="synonym">Crassostrea gigas</name>
    <dbReference type="NCBI Taxonomy" id="29159"/>
    <lineage>
        <taxon>Eukaryota</taxon>
        <taxon>Metazoa</taxon>
        <taxon>Spiralia</taxon>
        <taxon>Lophotrochozoa</taxon>
        <taxon>Mollusca</taxon>
        <taxon>Bivalvia</taxon>
        <taxon>Autobranchia</taxon>
        <taxon>Pteriomorphia</taxon>
        <taxon>Ostreida</taxon>
        <taxon>Ostreoidea</taxon>
        <taxon>Ostreidae</taxon>
        <taxon>Magallana</taxon>
    </lineage>
</organism>
<feature type="domain" description="DUF3668" evidence="3">
    <location>
        <begin position="165"/>
        <end position="338"/>
    </location>
</feature>
<reference evidence="4" key="1">
    <citation type="submission" date="2022-08" db="UniProtKB">
        <authorList>
            <consortium name="EnsemblMetazoa"/>
        </authorList>
    </citation>
    <scope>IDENTIFICATION</scope>
    <source>
        <strain evidence="4">05x7-T-G4-1.051#20</strain>
    </source>
</reference>
<feature type="compositionally biased region" description="Polar residues" evidence="1">
    <location>
        <begin position="343"/>
        <end position="354"/>
    </location>
</feature>
<protein>
    <recommendedName>
        <fullName evidence="6">Centrosomal protein of 120 kDa</fullName>
    </recommendedName>
</protein>
<evidence type="ECO:0000259" key="3">
    <source>
        <dbReference type="Pfam" id="PF12416"/>
    </source>
</evidence>
<dbReference type="EnsemblMetazoa" id="G10073.1">
    <property type="protein sequence ID" value="G10073.1:cds"/>
    <property type="gene ID" value="G10073"/>
</dbReference>
<dbReference type="Pfam" id="PF12416">
    <property type="entry name" value="DUF3668"/>
    <property type="match status" value="1"/>
</dbReference>
<feature type="compositionally biased region" description="Basic and acidic residues" evidence="1">
    <location>
        <begin position="386"/>
        <end position="402"/>
    </location>
</feature>
<dbReference type="InterPro" id="IPR035892">
    <property type="entry name" value="C2_domain_sf"/>
</dbReference>
<feature type="compositionally biased region" description="Polar residues" evidence="1">
    <location>
        <begin position="468"/>
        <end position="477"/>
    </location>
</feature>
<evidence type="ECO:0000256" key="1">
    <source>
        <dbReference type="SAM" id="MobiDB-lite"/>
    </source>
</evidence>
<dbReference type="Gene3D" id="2.60.40.150">
    <property type="entry name" value="C2 domain"/>
    <property type="match status" value="1"/>
</dbReference>
<proteinExistence type="predicted"/>
<accession>A0A8W8HLG8</accession>
<feature type="compositionally biased region" description="Acidic residues" evidence="1">
    <location>
        <begin position="403"/>
        <end position="413"/>
    </location>
</feature>
<feature type="region of interest" description="Disordered" evidence="1">
    <location>
        <begin position="947"/>
        <end position="970"/>
    </location>
</feature>
<sequence>MVEKDKFLVVISVLEGRRFPKRAKHKIVIEARFDGELLSTDPVDHIETPNFTQELAWELDKKGLQQHRLQRTSIKIQCYATDGSGTVKEAVGYVVLDLRSITTKQTPKWYPLLHSKYSKNKSEIRLAIYLEDDKSGEQETSFKAKDAPARLLDDTQSLGIDPRHLQPLLNEAEGFYQIGPKLKCKEQFILSVTIAQASNLTQLIPSSQPLPVTASGYFFYFSLLGNDVTNETFHDLIHPNFPAERASVKIRSNVDTLRAFFSCQPGIQVHLCCGEQSLGNCEIPLKDLLVKNSTEIYMKPVSIEGSFQLVPPNKTKQQITPAPGDLSPMVGVSIVLRKEETVMPSSATDNTQETKVLGSPVRDRDLSPPRKAASPPAKAKKSPGKQQDKGREPAKKEKARAEDEYEDDFEETQEFVSSFEEDKGAKKTKDTGAPRSPHRKETGAPRSPHRKESGAPRSPLSPVRSHPVDSQTTTSTHLAIPPAAHHFTFSIDLRSIKDFHSTATLMVFLRYSYPFFGSAAPILTNPPVEIRKGMEVILPQSFCAFDFACTIQQLQETFLRVPLVIEVWHRDKQLSQDVMIGTGELPLDRIVTTDKFKVSSTTGSPGWRQTFHDRLGITASDSSHQKVGEVCFVLCLEDWGPITAQQIVVQQEAPPQPVIGSPARSPKVSRKVVSPEQPRETAEYQAAVELEMWKESQEQMFENQLKQKEIMYMKALAEEWKKRDREREIIMKKKLAEYTQSEEKLRKTLLDLQKREKQMAANEQEVTRQRVELQREHDRKLQEMKEASHRMKEDCHHQVELERMKVREIEGIVERYKNELGEMEKKYRSLEKDFAVYKEQQNSKPEVRLQSEINLLTLEKVELERKIDALSKSKLHYKQQWGRALKELARLKQKEQASAKAELKRQQQELEHMRLRYLAAEEKEVVNSEKRELEELKNELSKLKKLEEEKGKFGNEDSPRDGTRPFQPDLDLSLDDHISRLIEERDTLLRTGVYSTQDKIIAELDRQIRESIAQKKTNAL</sequence>
<feature type="domain" description="C2" evidence="2">
    <location>
        <begin position="11"/>
        <end position="112"/>
    </location>
</feature>
<dbReference type="SUPFAM" id="SSF49562">
    <property type="entry name" value="C2 domain (Calcium/lipid-binding domain, CaLB)"/>
    <property type="match status" value="1"/>
</dbReference>
<dbReference type="InterPro" id="IPR022136">
    <property type="entry name" value="DUF3668"/>
</dbReference>
<name>A0A8W8HLG8_MAGGI</name>
<dbReference type="PANTHER" id="PTHR21574">
    <property type="entry name" value="CENTROSOMAL PROTEIN OF 120 KDA"/>
    <property type="match status" value="1"/>
</dbReference>
<keyword evidence="5" id="KW-1185">Reference proteome</keyword>
<feature type="compositionally biased region" description="Basic and acidic residues" evidence="1">
    <location>
        <begin position="420"/>
        <end position="432"/>
    </location>
</feature>
<feature type="compositionally biased region" description="Basic and acidic residues" evidence="1">
    <location>
        <begin position="947"/>
        <end position="963"/>
    </location>
</feature>
<evidence type="ECO:0000259" key="2">
    <source>
        <dbReference type="Pfam" id="PF00168"/>
    </source>
</evidence>
<evidence type="ECO:0008006" key="6">
    <source>
        <dbReference type="Google" id="ProtNLM"/>
    </source>
</evidence>
<evidence type="ECO:0000313" key="4">
    <source>
        <dbReference type="EnsemblMetazoa" id="G10073.1:cds"/>
    </source>
</evidence>
<feature type="region of interest" description="Disordered" evidence="1">
    <location>
        <begin position="654"/>
        <end position="680"/>
    </location>
</feature>
<dbReference type="PANTHER" id="PTHR21574:SF0">
    <property type="entry name" value="CENTROSOMAL PROTEIN OF 120 KDA"/>
    <property type="match status" value="1"/>
</dbReference>
<dbReference type="Pfam" id="PF00168">
    <property type="entry name" value="C2"/>
    <property type="match status" value="1"/>
</dbReference>
<evidence type="ECO:0000313" key="5">
    <source>
        <dbReference type="Proteomes" id="UP000005408"/>
    </source>
</evidence>
<dbReference type="AlphaFoldDB" id="A0A8W8HLG8"/>
<feature type="region of interest" description="Disordered" evidence="1">
    <location>
        <begin position="341"/>
        <end position="479"/>
    </location>
</feature>
<dbReference type="Proteomes" id="UP000005408">
    <property type="component" value="Unassembled WGS sequence"/>
</dbReference>
<dbReference type="GO" id="GO:1903724">
    <property type="term" value="P:positive regulation of centriole elongation"/>
    <property type="evidence" value="ECO:0007669"/>
    <property type="project" value="TreeGrafter"/>
</dbReference>
<dbReference type="GO" id="GO:0005813">
    <property type="term" value="C:centrosome"/>
    <property type="evidence" value="ECO:0007669"/>
    <property type="project" value="TreeGrafter"/>
</dbReference>